<evidence type="ECO:0000313" key="2">
    <source>
        <dbReference type="EMBL" id="CAI4211267.1"/>
    </source>
</evidence>
<evidence type="ECO:0000256" key="1">
    <source>
        <dbReference type="SAM" id="Phobius"/>
    </source>
</evidence>
<accession>A0A9P1M6E9</accession>
<sequence length="524" mass="59605">MTHQRPKSVRKLIESLETHRVNTLTELCRIERFAASCDREEDARAFQGPMTAAWDYYVSSNQFLTELRGLTRDYPICSAIIYAAEMRVRSDPDSNRSWNLAWLLLRKMISDDLVASYASIEAAKPEMWGDMNPTDDEIQQLAACFEYEWNRAVTTMLRHWAASPRWALLASVQCASVPASEIPNLPHDQHVGWVTPPQQRGTINIIWECLSVLLICSYQCFHLNIPSYEEMNDGWHSVYDIPYWPQKHGRRKMLRRIRWMAIIIVAPEVGVGLAANEFLKARRTLKEARKTLDTLAKYSDRAPEDVCWYLSENLTLTHAFYANMGGLAWDNSASRMALTLDNYVKAMATCSPAERKQYFFSKADVDTFAKSDAFAKVFAVVQSSWLVVKCITRYSAGLESAQLELCTAAYVLCAIMMYALWWHKPYGAEHVWVLPETVIPSGIANIKNYLGNQGRWERIPTSSETIQTGMVRISLDESGGDASDDRLTAGLFHVVAAGFGALHLVAWNWAFPTEIARWLWRGSL</sequence>
<keyword evidence="1" id="KW-0812">Transmembrane</keyword>
<organism evidence="2 3">
    <name type="scientific">Parascedosporium putredinis</name>
    <dbReference type="NCBI Taxonomy" id="1442378"/>
    <lineage>
        <taxon>Eukaryota</taxon>
        <taxon>Fungi</taxon>
        <taxon>Dikarya</taxon>
        <taxon>Ascomycota</taxon>
        <taxon>Pezizomycotina</taxon>
        <taxon>Sordariomycetes</taxon>
        <taxon>Hypocreomycetidae</taxon>
        <taxon>Microascales</taxon>
        <taxon>Microascaceae</taxon>
        <taxon>Parascedosporium</taxon>
    </lineage>
</organism>
<proteinExistence type="predicted"/>
<dbReference type="OrthoDB" id="4932428at2759"/>
<evidence type="ECO:0000313" key="3">
    <source>
        <dbReference type="Proteomes" id="UP000838763"/>
    </source>
</evidence>
<gene>
    <name evidence="2" type="ORF">PPNO1_LOCUS1063</name>
</gene>
<keyword evidence="1" id="KW-1133">Transmembrane helix</keyword>
<dbReference type="AlphaFoldDB" id="A0A9P1M6E9"/>
<feature type="transmembrane region" description="Helical" evidence="1">
    <location>
        <begin position="257"/>
        <end position="275"/>
    </location>
</feature>
<comment type="caution">
    <text evidence="2">The sequence shown here is derived from an EMBL/GenBank/DDBJ whole genome shotgun (WGS) entry which is preliminary data.</text>
</comment>
<protein>
    <submittedName>
        <fullName evidence="2">Uncharacterized protein</fullName>
    </submittedName>
</protein>
<keyword evidence="1" id="KW-0472">Membrane</keyword>
<dbReference type="EMBL" id="CALLCH030000001">
    <property type="protein sequence ID" value="CAI4211267.1"/>
    <property type="molecule type" value="Genomic_DNA"/>
</dbReference>
<dbReference type="Proteomes" id="UP000838763">
    <property type="component" value="Unassembled WGS sequence"/>
</dbReference>
<feature type="transmembrane region" description="Helical" evidence="1">
    <location>
        <begin position="491"/>
        <end position="511"/>
    </location>
</feature>
<keyword evidence="3" id="KW-1185">Reference proteome</keyword>
<feature type="transmembrane region" description="Helical" evidence="1">
    <location>
        <begin position="403"/>
        <end position="422"/>
    </location>
</feature>
<dbReference type="PANTHER" id="PTHR35043">
    <property type="entry name" value="TRANSCRIPTION FACTOR DOMAIN-CONTAINING PROTEIN"/>
    <property type="match status" value="1"/>
</dbReference>
<name>A0A9P1M6E9_9PEZI</name>
<reference evidence="2" key="1">
    <citation type="submission" date="2022-11" db="EMBL/GenBank/DDBJ databases">
        <authorList>
            <person name="Scott C."/>
            <person name="Bruce N."/>
        </authorList>
    </citation>
    <scope>NUCLEOTIDE SEQUENCE</scope>
</reference>
<dbReference type="PANTHER" id="PTHR35043:SF8">
    <property type="entry name" value="DUF4220 DOMAIN-CONTAINING PROTEIN"/>
    <property type="match status" value="1"/>
</dbReference>